<dbReference type="Gene3D" id="2.30.30.240">
    <property type="entry name" value="PRC-barrel domain"/>
    <property type="match status" value="1"/>
</dbReference>
<dbReference type="RefSeq" id="WP_126074020.1">
    <property type="nucleotide sequence ID" value="NZ_CP051166.1"/>
</dbReference>
<feature type="domain" description="PRC-barrel" evidence="2">
    <location>
        <begin position="24"/>
        <end position="98"/>
    </location>
</feature>
<feature type="region of interest" description="Disordered" evidence="1">
    <location>
        <begin position="129"/>
        <end position="150"/>
    </location>
</feature>
<dbReference type="InterPro" id="IPR027275">
    <property type="entry name" value="PRC-brl_dom"/>
</dbReference>
<accession>A0A430HMW3</accession>
<reference evidence="3 4" key="1">
    <citation type="submission" date="2018-12" db="EMBL/GenBank/DDBJ databases">
        <authorList>
            <person name="Yang E."/>
        </authorList>
    </citation>
    <scope>NUCLEOTIDE SEQUENCE [LARGE SCALE GENOMIC DNA]</scope>
    <source>
        <strain evidence="3 4">SOD</strain>
    </source>
</reference>
<dbReference type="Proteomes" id="UP000278085">
    <property type="component" value="Unassembled WGS sequence"/>
</dbReference>
<organism evidence="3 4">
    <name type="scientific">Massilia atriviolacea</name>
    <dbReference type="NCBI Taxonomy" id="2495579"/>
    <lineage>
        <taxon>Bacteria</taxon>
        <taxon>Pseudomonadati</taxon>
        <taxon>Pseudomonadota</taxon>
        <taxon>Betaproteobacteria</taxon>
        <taxon>Burkholderiales</taxon>
        <taxon>Oxalobacteraceae</taxon>
        <taxon>Telluria group</taxon>
        <taxon>Massilia</taxon>
    </lineage>
</organism>
<evidence type="ECO:0000313" key="3">
    <source>
        <dbReference type="EMBL" id="RSZ58814.1"/>
    </source>
</evidence>
<dbReference type="InterPro" id="IPR011033">
    <property type="entry name" value="PRC_barrel-like_sf"/>
</dbReference>
<gene>
    <name evidence="3" type="ORF">EJB06_10705</name>
</gene>
<dbReference type="PANTHER" id="PTHR36505">
    <property type="entry name" value="BLR1072 PROTEIN"/>
    <property type="match status" value="1"/>
</dbReference>
<dbReference type="Pfam" id="PF05239">
    <property type="entry name" value="PRC"/>
    <property type="match status" value="1"/>
</dbReference>
<dbReference type="PANTHER" id="PTHR36505:SF1">
    <property type="entry name" value="BLR1072 PROTEIN"/>
    <property type="match status" value="1"/>
</dbReference>
<comment type="caution">
    <text evidence="3">The sequence shown here is derived from an EMBL/GenBank/DDBJ whole genome shotgun (WGS) entry which is preliminary data.</text>
</comment>
<dbReference type="OrthoDB" id="286778at2"/>
<proteinExistence type="predicted"/>
<evidence type="ECO:0000259" key="2">
    <source>
        <dbReference type="Pfam" id="PF05239"/>
    </source>
</evidence>
<feature type="compositionally biased region" description="Low complexity" evidence="1">
    <location>
        <begin position="134"/>
        <end position="149"/>
    </location>
</feature>
<evidence type="ECO:0000313" key="4">
    <source>
        <dbReference type="Proteomes" id="UP000278085"/>
    </source>
</evidence>
<keyword evidence="4" id="KW-1185">Reference proteome</keyword>
<evidence type="ECO:0000256" key="1">
    <source>
        <dbReference type="SAM" id="MobiDB-lite"/>
    </source>
</evidence>
<name>A0A430HMW3_9BURK</name>
<protein>
    <submittedName>
        <fullName evidence="3">PRC-barrel domain containing protein</fullName>
    </submittedName>
</protein>
<dbReference type="AlphaFoldDB" id="A0A430HMW3"/>
<dbReference type="EMBL" id="RXLQ01000005">
    <property type="protein sequence ID" value="RSZ58814.1"/>
    <property type="molecule type" value="Genomic_DNA"/>
</dbReference>
<dbReference type="SUPFAM" id="SSF50346">
    <property type="entry name" value="PRC-barrel domain"/>
    <property type="match status" value="1"/>
</dbReference>
<sequence>MNYTERDRYGMYKTSAGPGPALMGADTLIGDSVVNAQEDDLGEIKEIMLDMRSGQVAYAVLAFGGMLGLGEKLFAVPWQALHLDTVNKRFILNVEKERLKNAPGFDPDAWPDMSDIGWARQVHGFYGTDPSGRSAGAQTGSDGSAAAAGAMGGGTAGTGGMSGSTATSGGAGL</sequence>